<evidence type="ECO:0000256" key="2">
    <source>
        <dbReference type="ARBA" id="ARBA00002075"/>
    </source>
</evidence>
<dbReference type="EMBL" id="NMUH01001840">
    <property type="protein sequence ID" value="MQL95831.1"/>
    <property type="molecule type" value="Genomic_DNA"/>
</dbReference>
<dbReference type="CDD" id="cd13897">
    <property type="entry name" value="CuRO_3_LCC_plant"/>
    <property type="match status" value="1"/>
</dbReference>
<dbReference type="Pfam" id="PF00394">
    <property type="entry name" value="Cu-oxidase"/>
    <property type="match status" value="1"/>
</dbReference>
<dbReference type="InterPro" id="IPR017761">
    <property type="entry name" value="Laccase"/>
</dbReference>
<gene>
    <name evidence="17" type="ORF">Taro_028498</name>
</gene>
<dbReference type="PANTHER" id="PTHR11709:SF9">
    <property type="entry name" value="LACCASE-7"/>
    <property type="match status" value="1"/>
</dbReference>
<dbReference type="InterPro" id="IPR034288">
    <property type="entry name" value="CuRO_1_LCC"/>
</dbReference>
<dbReference type="InterPro" id="IPR033138">
    <property type="entry name" value="Cu_oxidase_CS"/>
</dbReference>
<evidence type="ECO:0000256" key="13">
    <source>
        <dbReference type="RuleBase" id="RU361119"/>
    </source>
</evidence>
<feature type="chain" id="PRO_5033091463" description="Laccase" evidence="13">
    <location>
        <begin position="23"/>
        <end position="567"/>
    </location>
</feature>
<dbReference type="InterPro" id="IPR002355">
    <property type="entry name" value="Cu_oxidase_Cu_BS"/>
</dbReference>
<dbReference type="Pfam" id="PF07731">
    <property type="entry name" value="Cu-oxidase_2"/>
    <property type="match status" value="1"/>
</dbReference>
<dbReference type="InterPro" id="IPR011706">
    <property type="entry name" value="Cu-oxidase_C"/>
</dbReference>
<keyword evidence="8 13" id="KW-0479">Metal-binding</keyword>
<dbReference type="PANTHER" id="PTHR11709">
    <property type="entry name" value="MULTI-COPPER OXIDASE"/>
    <property type="match status" value="1"/>
</dbReference>
<dbReference type="PROSITE" id="PS00080">
    <property type="entry name" value="MULTICOPPER_OXIDASE2"/>
    <property type="match status" value="1"/>
</dbReference>
<proteinExistence type="inferred from homology"/>
<evidence type="ECO:0000256" key="7">
    <source>
        <dbReference type="ARBA" id="ARBA00022525"/>
    </source>
</evidence>
<dbReference type="Proteomes" id="UP000652761">
    <property type="component" value="Unassembled WGS sequence"/>
</dbReference>
<dbReference type="Pfam" id="PF07732">
    <property type="entry name" value="Cu-oxidase_3"/>
    <property type="match status" value="1"/>
</dbReference>
<dbReference type="FunFam" id="2.60.40.420:FF:000062">
    <property type="entry name" value="Laccase"/>
    <property type="match status" value="1"/>
</dbReference>
<dbReference type="InterPro" id="IPR034289">
    <property type="entry name" value="CuRO_3_LCC"/>
</dbReference>
<reference evidence="17" key="1">
    <citation type="submission" date="2017-07" db="EMBL/GenBank/DDBJ databases">
        <title>Taro Niue Genome Assembly and Annotation.</title>
        <authorList>
            <person name="Atibalentja N."/>
            <person name="Keating K."/>
            <person name="Fields C.J."/>
        </authorList>
    </citation>
    <scope>NUCLEOTIDE SEQUENCE</scope>
    <source>
        <strain evidence="17">Niue_2</strain>
        <tissue evidence="17">Leaf</tissue>
    </source>
</reference>
<dbReference type="NCBIfam" id="TIGR03389">
    <property type="entry name" value="laccase"/>
    <property type="match status" value="1"/>
</dbReference>
<keyword evidence="12 13" id="KW-0439">Lignin degradation</keyword>
<dbReference type="AlphaFoldDB" id="A0A843VGM3"/>
<feature type="domain" description="Plastocyanin-like" evidence="14">
    <location>
        <begin position="157"/>
        <end position="308"/>
    </location>
</feature>
<feature type="domain" description="Plastocyanin-like" evidence="15">
    <location>
        <begin position="413"/>
        <end position="549"/>
    </location>
</feature>
<dbReference type="SMR" id="A0A843VGM3"/>
<evidence type="ECO:0000256" key="1">
    <source>
        <dbReference type="ARBA" id="ARBA00000349"/>
    </source>
</evidence>
<dbReference type="CDD" id="cd13875">
    <property type="entry name" value="CuRO_2_LCC_plant"/>
    <property type="match status" value="1"/>
</dbReference>
<dbReference type="OrthoDB" id="2121828at2759"/>
<keyword evidence="10 13" id="KW-0560">Oxidoreductase</keyword>
<protein>
    <recommendedName>
        <fullName evidence="5 13">Laccase</fullName>
        <ecNumber evidence="5 13">1.10.3.2</ecNumber>
    </recommendedName>
    <alternativeName>
        <fullName evidence="13">Benzenediol:oxygen oxidoreductase</fullName>
    </alternativeName>
    <alternativeName>
        <fullName evidence="13">Diphenol oxidase</fullName>
    </alternativeName>
    <alternativeName>
        <fullName evidence="13">Urishiol oxidase</fullName>
    </alternativeName>
</protein>
<organism evidence="17 18">
    <name type="scientific">Colocasia esculenta</name>
    <name type="common">Wild taro</name>
    <name type="synonym">Arum esculentum</name>
    <dbReference type="NCBI Taxonomy" id="4460"/>
    <lineage>
        <taxon>Eukaryota</taxon>
        <taxon>Viridiplantae</taxon>
        <taxon>Streptophyta</taxon>
        <taxon>Embryophyta</taxon>
        <taxon>Tracheophyta</taxon>
        <taxon>Spermatophyta</taxon>
        <taxon>Magnoliopsida</taxon>
        <taxon>Liliopsida</taxon>
        <taxon>Araceae</taxon>
        <taxon>Aroideae</taxon>
        <taxon>Colocasieae</taxon>
        <taxon>Colocasia</taxon>
    </lineage>
</organism>
<dbReference type="InterPro" id="IPR011707">
    <property type="entry name" value="Cu-oxidase-like_N"/>
</dbReference>
<comment type="subcellular location">
    <subcellularLocation>
        <location evidence="3 13">Secreted</location>
        <location evidence="3 13">Extracellular space</location>
        <location evidence="3 13">Apoplast</location>
    </subcellularLocation>
</comment>
<evidence type="ECO:0000256" key="9">
    <source>
        <dbReference type="ARBA" id="ARBA00022737"/>
    </source>
</evidence>
<evidence type="ECO:0000256" key="8">
    <source>
        <dbReference type="ARBA" id="ARBA00022723"/>
    </source>
</evidence>
<keyword evidence="11 13" id="KW-0186">Copper</keyword>
<evidence type="ECO:0000256" key="4">
    <source>
        <dbReference type="ARBA" id="ARBA00010609"/>
    </source>
</evidence>
<keyword evidence="6 13" id="KW-0052">Apoplast</keyword>
<name>A0A843VGM3_COLES</name>
<feature type="signal peptide" evidence="13">
    <location>
        <begin position="1"/>
        <end position="22"/>
    </location>
</feature>
<evidence type="ECO:0000259" key="15">
    <source>
        <dbReference type="Pfam" id="PF07731"/>
    </source>
</evidence>
<dbReference type="GO" id="GO:0052716">
    <property type="term" value="F:hydroquinone:oxygen oxidoreductase activity"/>
    <property type="evidence" value="ECO:0007669"/>
    <property type="project" value="UniProtKB-EC"/>
</dbReference>
<feature type="domain" description="Plastocyanin-like" evidence="16">
    <location>
        <begin position="33"/>
        <end position="145"/>
    </location>
</feature>
<dbReference type="Gene3D" id="2.60.40.420">
    <property type="entry name" value="Cupredoxins - blue copper proteins"/>
    <property type="match status" value="3"/>
</dbReference>
<dbReference type="FunFam" id="2.60.40.420:FF:000049">
    <property type="entry name" value="Laccase"/>
    <property type="match status" value="1"/>
</dbReference>
<evidence type="ECO:0000313" key="17">
    <source>
        <dbReference type="EMBL" id="MQL95831.1"/>
    </source>
</evidence>
<sequence>MARPIFLLAACALALFATVASADVVEHTFRVGNLTVRKLCQERTIVAVNGRLPGPTIKAHEGDTLIIYVVNESPYNMTIHWHGIFQLLSGWADGPNYVTQCPIPPGGSYTYKFKVVGQEGTLWWHAHVSFLRATVYGALIIYPRAGTKAYPFPKPYEEVPILLGEWWNANVVDIENEAIATGGAPNNSDAFTINGRPGDLYPCSSKHTYKLTVVRGKTYLLRIINAALNNQLFFKVAGHCFTVVAIDASYTDPYFTDVVTISPGQTVDALLVADASPGRYYMAAHPYVSVQNVTFDNTTTTGILRYVSAPPSSPPAMPALPAFNDTPTAHRFYTNLTGLLHPGAPTVPLAVDEHMFVTFGLGLIPCDKGNGTCAGPFGEQFAASMNNVSFQFPTKLSLLQAHFFGVPGLYTRDFPDSPPVVFDYTSPNVTLNLGLLQTVKATRLKRVKYNATVEMVLQNTALLGVENHPIHLHGFNFFVLAQGFGNYNPAVHKKSFNLVNPQVRNTIAVPVGGWAVIRFVANNPGVWIVHCHLDVHLPMGLATAFEVENGPTPSSTLPPPPADLPRC</sequence>
<evidence type="ECO:0000256" key="10">
    <source>
        <dbReference type="ARBA" id="ARBA00023002"/>
    </source>
</evidence>
<comment type="function">
    <text evidence="2 13">Lignin degradation and detoxification of lignin-derived products.</text>
</comment>
<dbReference type="EC" id="1.10.3.2" evidence="5 13"/>
<comment type="caution">
    <text evidence="17">The sequence shown here is derived from an EMBL/GenBank/DDBJ whole genome shotgun (WGS) entry which is preliminary data.</text>
</comment>
<dbReference type="InterPro" id="IPR045087">
    <property type="entry name" value="Cu-oxidase_fam"/>
</dbReference>
<keyword evidence="13" id="KW-0732">Signal</keyword>
<dbReference type="CDD" id="cd13849">
    <property type="entry name" value="CuRO_1_LCC_plant"/>
    <property type="match status" value="1"/>
</dbReference>
<keyword evidence="7 13" id="KW-0964">Secreted</keyword>
<dbReference type="InterPro" id="IPR001117">
    <property type="entry name" value="Cu-oxidase_2nd"/>
</dbReference>
<dbReference type="SUPFAM" id="SSF49503">
    <property type="entry name" value="Cupredoxins"/>
    <property type="match status" value="3"/>
</dbReference>
<comment type="similarity">
    <text evidence="4 13">Belongs to the multicopper oxidase family.</text>
</comment>
<evidence type="ECO:0000259" key="14">
    <source>
        <dbReference type="Pfam" id="PF00394"/>
    </source>
</evidence>
<dbReference type="GO" id="GO:0046274">
    <property type="term" value="P:lignin catabolic process"/>
    <property type="evidence" value="ECO:0007669"/>
    <property type="project" value="UniProtKB-KW"/>
</dbReference>
<evidence type="ECO:0000256" key="5">
    <source>
        <dbReference type="ARBA" id="ARBA00012297"/>
    </source>
</evidence>
<dbReference type="GO" id="GO:0005507">
    <property type="term" value="F:copper ion binding"/>
    <property type="evidence" value="ECO:0007669"/>
    <property type="project" value="InterPro"/>
</dbReference>
<dbReference type="InterPro" id="IPR034285">
    <property type="entry name" value="CuRO_2_LCC"/>
</dbReference>
<dbReference type="GO" id="GO:0048046">
    <property type="term" value="C:apoplast"/>
    <property type="evidence" value="ECO:0007669"/>
    <property type="project" value="UniProtKB-SubCell"/>
</dbReference>
<evidence type="ECO:0000259" key="16">
    <source>
        <dbReference type="Pfam" id="PF07732"/>
    </source>
</evidence>
<comment type="cofactor">
    <cofactor evidence="13">
        <name>Cu cation</name>
        <dbReference type="ChEBI" id="CHEBI:23378"/>
    </cofactor>
    <text evidence="13">Binds 4 Cu cations per monomer.</text>
</comment>
<evidence type="ECO:0000256" key="3">
    <source>
        <dbReference type="ARBA" id="ARBA00004271"/>
    </source>
</evidence>
<evidence type="ECO:0000256" key="6">
    <source>
        <dbReference type="ARBA" id="ARBA00022523"/>
    </source>
</evidence>
<keyword evidence="9 13" id="KW-0677">Repeat</keyword>
<dbReference type="InterPro" id="IPR008972">
    <property type="entry name" value="Cupredoxin"/>
</dbReference>
<dbReference type="PROSITE" id="PS00079">
    <property type="entry name" value="MULTICOPPER_OXIDASE1"/>
    <property type="match status" value="1"/>
</dbReference>
<evidence type="ECO:0000256" key="12">
    <source>
        <dbReference type="ARBA" id="ARBA00023185"/>
    </source>
</evidence>
<keyword evidence="18" id="KW-1185">Reference proteome</keyword>
<accession>A0A843VGM3</accession>
<evidence type="ECO:0000313" key="18">
    <source>
        <dbReference type="Proteomes" id="UP000652761"/>
    </source>
</evidence>
<evidence type="ECO:0000256" key="11">
    <source>
        <dbReference type="ARBA" id="ARBA00023008"/>
    </source>
</evidence>
<comment type="catalytic activity">
    <reaction evidence="1 13">
        <text>4 hydroquinone + O2 = 4 benzosemiquinone + 2 H2O</text>
        <dbReference type="Rhea" id="RHEA:11276"/>
        <dbReference type="ChEBI" id="CHEBI:15377"/>
        <dbReference type="ChEBI" id="CHEBI:15379"/>
        <dbReference type="ChEBI" id="CHEBI:17594"/>
        <dbReference type="ChEBI" id="CHEBI:17977"/>
        <dbReference type="EC" id="1.10.3.2"/>
    </reaction>
</comment>